<reference evidence="1" key="1">
    <citation type="submission" date="2016-10" db="EMBL/GenBank/DDBJ databases">
        <title>Sequence of Gallionella enrichment culture.</title>
        <authorList>
            <person name="Poehlein A."/>
            <person name="Muehling M."/>
            <person name="Daniel R."/>
        </authorList>
    </citation>
    <scope>NUCLEOTIDE SEQUENCE</scope>
</reference>
<sequence>MQYNVSAALEYDLALKGIRNLRLIQAENRFT</sequence>
<dbReference type="AlphaFoldDB" id="A0A1J5S1U6"/>
<protein>
    <submittedName>
        <fullName evidence="1">Uncharacterized protein</fullName>
    </submittedName>
</protein>
<proteinExistence type="predicted"/>
<accession>A0A1J5S1U6</accession>
<gene>
    <name evidence="1" type="ORF">GALL_236630</name>
</gene>
<dbReference type="EMBL" id="MLJW01000188">
    <property type="protein sequence ID" value="OIQ94325.1"/>
    <property type="molecule type" value="Genomic_DNA"/>
</dbReference>
<comment type="caution">
    <text evidence="1">The sequence shown here is derived from an EMBL/GenBank/DDBJ whole genome shotgun (WGS) entry which is preliminary data.</text>
</comment>
<name>A0A1J5S1U6_9ZZZZ</name>
<organism evidence="1">
    <name type="scientific">mine drainage metagenome</name>
    <dbReference type="NCBI Taxonomy" id="410659"/>
    <lineage>
        <taxon>unclassified sequences</taxon>
        <taxon>metagenomes</taxon>
        <taxon>ecological metagenomes</taxon>
    </lineage>
</organism>
<evidence type="ECO:0000313" key="1">
    <source>
        <dbReference type="EMBL" id="OIQ94325.1"/>
    </source>
</evidence>